<name>A0AAN9L9S8_CANGL</name>
<keyword evidence="2" id="KW-1185">Reference proteome</keyword>
<dbReference type="EMBL" id="JAYMYQ010000005">
    <property type="protein sequence ID" value="KAK7329348.1"/>
    <property type="molecule type" value="Genomic_DNA"/>
</dbReference>
<organism evidence="1 2">
    <name type="scientific">Canavalia gladiata</name>
    <name type="common">Sword bean</name>
    <name type="synonym">Dolichos gladiatus</name>
    <dbReference type="NCBI Taxonomy" id="3824"/>
    <lineage>
        <taxon>Eukaryota</taxon>
        <taxon>Viridiplantae</taxon>
        <taxon>Streptophyta</taxon>
        <taxon>Embryophyta</taxon>
        <taxon>Tracheophyta</taxon>
        <taxon>Spermatophyta</taxon>
        <taxon>Magnoliopsida</taxon>
        <taxon>eudicotyledons</taxon>
        <taxon>Gunneridae</taxon>
        <taxon>Pentapetalae</taxon>
        <taxon>rosids</taxon>
        <taxon>fabids</taxon>
        <taxon>Fabales</taxon>
        <taxon>Fabaceae</taxon>
        <taxon>Papilionoideae</taxon>
        <taxon>50 kb inversion clade</taxon>
        <taxon>NPAAA clade</taxon>
        <taxon>indigoferoid/millettioid clade</taxon>
        <taxon>Phaseoleae</taxon>
        <taxon>Canavalia</taxon>
    </lineage>
</organism>
<proteinExistence type="predicted"/>
<accession>A0AAN9L9S8</accession>
<dbReference type="AlphaFoldDB" id="A0AAN9L9S8"/>
<evidence type="ECO:0000313" key="2">
    <source>
        <dbReference type="Proteomes" id="UP001367508"/>
    </source>
</evidence>
<dbReference type="Proteomes" id="UP001367508">
    <property type="component" value="Unassembled WGS sequence"/>
</dbReference>
<comment type="caution">
    <text evidence="1">The sequence shown here is derived from an EMBL/GenBank/DDBJ whole genome shotgun (WGS) entry which is preliminary data.</text>
</comment>
<evidence type="ECO:0000313" key="1">
    <source>
        <dbReference type="EMBL" id="KAK7329348.1"/>
    </source>
</evidence>
<gene>
    <name evidence="1" type="ORF">VNO77_23509</name>
</gene>
<reference evidence="1 2" key="1">
    <citation type="submission" date="2024-01" db="EMBL/GenBank/DDBJ databases">
        <title>The genomes of 5 underutilized Papilionoideae crops provide insights into root nodulation and disease resistanc.</title>
        <authorList>
            <person name="Jiang F."/>
        </authorList>
    </citation>
    <scope>NUCLEOTIDE SEQUENCE [LARGE SCALE GENOMIC DNA]</scope>
    <source>
        <strain evidence="1">LVBAO_FW01</strain>
        <tissue evidence="1">Leaves</tissue>
    </source>
</reference>
<protein>
    <submittedName>
        <fullName evidence="1">Uncharacterized protein</fullName>
    </submittedName>
</protein>
<sequence>MIFLSEVHWLNYWVDKIFAIGLYSHNCWMLHSEDLEDCYFIFDLVNLDELQGYLFVIIPCYGSASLVRG</sequence>